<evidence type="ECO:0000313" key="2">
    <source>
        <dbReference type="Proteomes" id="UP001160334"/>
    </source>
</evidence>
<proteinExistence type="predicted"/>
<protein>
    <submittedName>
        <fullName evidence="1">Uncharacterized protein</fullName>
    </submittedName>
</protein>
<organism evidence="1 2">
    <name type="scientific">Prescottella agglutinans</name>
    <dbReference type="NCBI Taxonomy" id="1644129"/>
    <lineage>
        <taxon>Bacteria</taxon>
        <taxon>Bacillati</taxon>
        <taxon>Actinomycetota</taxon>
        <taxon>Actinomycetes</taxon>
        <taxon>Mycobacteriales</taxon>
        <taxon>Nocardiaceae</taxon>
        <taxon>Prescottella</taxon>
    </lineage>
</organism>
<comment type="caution">
    <text evidence="1">The sequence shown here is derived from an EMBL/GenBank/DDBJ whole genome shotgun (WGS) entry which is preliminary data.</text>
</comment>
<sequence length="173" mass="19220">MGRKTWRLDVLLPDDVAWRSGTVCEGPVRVIWGPDGKGHLFPWEVVHPVRFDDGQEARLSDLCIWVDGGQHPDTHLPWVPVEGHGDLNLVSAPVAQLVYDDIRARYLPAGERVTVSDGTGRRPAVVLADPARIDWALDETGYEMPQVIHQAVRVDGADSATWVPVEQLHRLEG</sequence>
<keyword evidence="2" id="KW-1185">Reference proteome</keyword>
<evidence type="ECO:0000313" key="1">
    <source>
        <dbReference type="EMBL" id="MDH6284597.1"/>
    </source>
</evidence>
<name>A0ABT6MJV6_9NOCA</name>
<dbReference type="EMBL" id="JARXVC010000024">
    <property type="protein sequence ID" value="MDH6284597.1"/>
    <property type="molecule type" value="Genomic_DNA"/>
</dbReference>
<dbReference type="RefSeq" id="WP_280763812.1">
    <property type="nucleotide sequence ID" value="NZ_JARXVC010000024.1"/>
</dbReference>
<accession>A0ABT6MJV6</accession>
<reference evidence="1 2" key="1">
    <citation type="submission" date="2023-04" db="EMBL/GenBank/DDBJ databases">
        <title>Forest soil microbial communities from Buena Vista Peninsula, Colon Province, Panama.</title>
        <authorList>
            <person name="Bouskill N."/>
        </authorList>
    </citation>
    <scope>NUCLEOTIDE SEQUENCE [LARGE SCALE GENOMIC DNA]</scope>
    <source>
        <strain evidence="1 2">CFH S0262</strain>
    </source>
</reference>
<dbReference type="Proteomes" id="UP001160334">
    <property type="component" value="Unassembled WGS sequence"/>
</dbReference>
<gene>
    <name evidence="1" type="ORF">M2280_005858</name>
</gene>